<dbReference type="Gene3D" id="3.80.10.10">
    <property type="entry name" value="Ribonuclease Inhibitor"/>
    <property type="match status" value="1"/>
</dbReference>
<dbReference type="SUPFAM" id="SSF52047">
    <property type="entry name" value="RNI-like"/>
    <property type="match status" value="1"/>
</dbReference>
<evidence type="ECO:0008006" key="3">
    <source>
        <dbReference type="Google" id="ProtNLM"/>
    </source>
</evidence>
<dbReference type="AlphaFoldDB" id="A0A0R1E2C4"/>
<accession>A0A0R1E2C4</accession>
<sequence length="425" mass="49461">MSGTRDEDFVNLEIFKLNTYCWERILSYLSLTEQLHLAASNRQLQVLFETLQHRYRIITESDTANIGETEIQQLLDIVREHVISYETPLDPHSVQEQYLWLLRDYCSNLRHLKMSFRRPRWHDLLQLKSLTSLHVSLHFPNQGMYRDFVCSLRALPQLKKLKLEATSYTGDGLLVLENLESLEIGSQRGFDASILASCCMTMKQLCHLNMGEYTVNLTAEDFRVIVKKGRNLERLAFNTSLQEYVPYDIVNQLPKLKHLQLWHVDFLKLRLIEGLIRKPGTPLESLILVGHTLEMAQVEHICEISSLRELSVSCNTAFTKSLLSLKNLEILDVKMSDVTNDQLLKLLEGCPLLKVFGVRSCRLITFDFVQEAIRLYNRRKIRIYLHKSSVNWSTLPILNNNSNIQFIKGYLRNPILINKDTCEMY</sequence>
<proteinExistence type="predicted"/>
<reference evidence="1 2" key="1">
    <citation type="journal article" date="2007" name="Nature">
        <title>Evolution of genes and genomes on the Drosophila phylogeny.</title>
        <authorList>
            <consortium name="Drosophila 12 Genomes Consortium"/>
            <person name="Clark A.G."/>
            <person name="Eisen M.B."/>
            <person name="Smith D.R."/>
            <person name="Bergman C.M."/>
            <person name="Oliver B."/>
            <person name="Markow T.A."/>
            <person name="Kaufman T.C."/>
            <person name="Kellis M."/>
            <person name="Gelbart W."/>
            <person name="Iyer V.N."/>
            <person name="Pollard D.A."/>
            <person name="Sackton T.B."/>
            <person name="Larracuente A.M."/>
            <person name="Singh N.D."/>
            <person name="Abad J.P."/>
            <person name="Abt D.N."/>
            <person name="Adryan B."/>
            <person name="Aguade M."/>
            <person name="Akashi H."/>
            <person name="Anderson W.W."/>
            <person name="Aquadro C.F."/>
            <person name="Ardell D.H."/>
            <person name="Arguello R."/>
            <person name="Artieri C.G."/>
            <person name="Barbash D.A."/>
            <person name="Barker D."/>
            <person name="Barsanti P."/>
            <person name="Batterham P."/>
            <person name="Batzoglou S."/>
            <person name="Begun D."/>
            <person name="Bhutkar A."/>
            <person name="Blanco E."/>
            <person name="Bosak S.A."/>
            <person name="Bradley R.K."/>
            <person name="Brand A.D."/>
            <person name="Brent M.R."/>
            <person name="Brooks A.N."/>
            <person name="Brown R.H."/>
            <person name="Butlin R.K."/>
            <person name="Caggese C."/>
            <person name="Calvi B.R."/>
            <person name="Bernardo de Carvalho A."/>
            <person name="Caspi A."/>
            <person name="Castrezana S."/>
            <person name="Celniker S.E."/>
            <person name="Chang J.L."/>
            <person name="Chapple C."/>
            <person name="Chatterji S."/>
            <person name="Chinwalla A."/>
            <person name="Civetta A."/>
            <person name="Clifton S.W."/>
            <person name="Comeron J.M."/>
            <person name="Costello J.C."/>
            <person name="Coyne J.A."/>
            <person name="Daub J."/>
            <person name="David R.G."/>
            <person name="Delcher A.L."/>
            <person name="Delehaunty K."/>
            <person name="Do C.B."/>
            <person name="Ebling H."/>
            <person name="Edwards K."/>
            <person name="Eickbush T."/>
            <person name="Evans J.D."/>
            <person name="Filipski A."/>
            <person name="Findeiss S."/>
            <person name="Freyhult E."/>
            <person name="Fulton L."/>
            <person name="Fulton R."/>
            <person name="Garcia A.C."/>
            <person name="Gardiner A."/>
            <person name="Garfield D.A."/>
            <person name="Garvin B.E."/>
            <person name="Gibson G."/>
            <person name="Gilbert D."/>
            <person name="Gnerre S."/>
            <person name="Godfrey J."/>
            <person name="Good R."/>
            <person name="Gotea V."/>
            <person name="Gravely B."/>
            <person name="Greenberg A.J."/>
            <person name="Griffiths-Jones S."/>
            <person name="Gross S."/>
            <person name="Guigo R."/>
            <person name="Gustafson E.A."/>
            <person name="Haerty W."/>
            <person name="Hahn M.W."/>
            <person name="Halligan D.L."/>
            <person name="Halpern A.L."/>
            <person name="Halter G.M."/>
            <person name="Han M.V."/>
            <person name="Heger A."/>
            <person name="Hillier L."/>
            <person name="Hinrichs A.S."/>
            <person name="Holmes I."/>
            <person name="Hoskins R.A."/>
            <person name="Hubisz M.J."/>
            <person name="Hultmark D."/>
            <person name="Huntley M.A."/>
            <person name="Jaffe D.B."/>
            <person name="Jagadeeshan S."/>
            <person name="Jeck W.R."/>
            <person name="Johnson J."/>
            <person name="Jones C.D."/>
            <person name="Jordan W.C."/>
            <person name="Karpen G.H."/>
            <person name="Kataoka E."/>
            <person name="Keightley P.D."/>
            <person name="Kheradpour P."/>
            <person name="Kirkness E.F."/>
            <person name="Koerich L.B."/>
            <person name="Kristiansen K."/>
            <person name="Kudrna D."/>
            <person name="Kulathinal R.J."/>
            <person name="Kumar S."/>
            <person name="Kwok R."/>
            <person name="Lander E."/>
            <person name="Langley C.H."/>
            <person name="Lapoint R."/>
            <person name="Lazzaro B.P."/>
            <person name="Lee S.J."/>
            <person name="Levesque L."/>
            <person name="Li R."/>
            <person name="Lin C.F."/>
            <person name="Lin M.F."/>
            <person name="Lindblad-Toh K."/>
            <person name="Llopart A."/>
            <person name="Long M."/>
            <person name="Low L."/>
            <person name="Lozovsky E."/>
            <person name="Lu J."/>
            <person name="Luo M."/>
            <person name="Machado C.A."/>
            <person name="Makalowski W."/>
            <person name="Marzo M."/>
            <person name="Matsuda M."/>
            <person name="Matzkin L."/>
            <person name="McAllister B."/>
            <person name="McBride C.S."/>
            <person name="McKernan B."/>
            <person name="McKernan K."/>
            <person name="Mendez-Lago M."/>
            <person name="Minx P."/>
            <person name="Mollenhauer M.U."/>
            <person name="Montooth K."/>
            <person name="Mount S.M."/>
            <person name="Mu X."/>
            <person name="Myers E."/>
            <person name="Negre B."/>
            <person name="Newfeld S."/>
            <person name="Nielsen R."/>
            <person name="Noor M.A."/>
            <person name="O'Grady P."/>
            <person name="Pachter L."/>
            <person name="Papaceit M."/>
            <person name="Parisi M.J."/>
            <person name="Parisi M."/>
            <person name="Parts L."/>
            <person name="Pedersen J.S."/>
            <person name="Pesole G."/>
            <person name="Phillippy A.M."/>
            <person name="Ponting C.P."/>
            <person name="Pop M."/>
            <person name="Porcelli D."/>
            <person name="Powell J.R."/>
            <person name="Prohaska S."/>
            <person name="Pruitt K."/>
            <person name="Puig M."/>
            <person name="Quesneville H."/>
            <person name="Ram K.R."/>
            <person name="Rand D."/>
            <person name="Rasmussen M.D."/>
            <person name="Reed L.K."/>
            <person name="Reenan R."/>
            <person name="Reily A."/>
            <person name="Remington K.A."/>
            <person name="Rieger T.T."/>
            <person name="Ritchie M.G."/>
            <person name="Robin C."/>
            <person name="Rogers Y.H."/>
            <person name="Rohde C."/>
            <person name="Rozas J."/>
            <person name="Rubenfield M.J."/>
            <person name="Ruiz A."/>
            <person name="Russo S."/>
            <person name="Salzberg S.L."/>
            <person name="Sanchez-Gracia A."/>
            <person name="Saranga D.J."/>
            <person name="Sato H."/>
            <person name="Schaeffer S.W."/>
            <person name="Schatz M.C."/>
            <person name="Schlenke T."/>
            <person name="Schwartz R."/>
            <person name="Segarra C."/>
            <person name="Singh R.S."/>
            <person name="Sirot L."/>
            <person name="Sirota M."/>
            <person name="Sisneros N.B."/>
            <person name="Smith C.D."/>
            <person name="Smith T.F."/>
            <person name="Spieth J."/>
            <person name="Stage D.E."/>
            <person name="Stark A."/>
            <person name="Stephan W."/>
            <person name="Strausberg R.L."/>
            <person name="Strempel S."/>
            <person name="Sturgill D."/>
            <person name="Sutton G."/>
            <person name="Sutton G.G."/>
            <person name="Tao W."/>
            <person name="Teichmann S."/>
            <person name="Tobari Y.N."/>
            <person name="Tomimura Y."/>
            <person name="Tsolas J.M."/>
            <person name="Valente V.L."/>
            <person name="Venter E."/>
            <person name="Venter J.C."/>
            <person name="Vicario S."/>
            <person name="Vieira F.G."/>
            <person name="Vilella A.J."/>
            <person name="Villasante A."/>
            <person name="Walenz B."/>
            <person name="Wang J."/>
            <person name="Wasserman M."/>
            <person name="Watts T."/>
            <person name="Wilson D."/>
            <person name="Wilson R.K."/>
            <person name="Wing R.A."/>
            <person name="Wolfner M.F."/>
            <person name="Wong A."/>
            <person name="Wong G.K."/>
            <person name="Wu C.I."/>
            <person name="Wu G."/>
            <person name="Yamamoto D."/>
            <person name="Yang H.P."/>
            <person name="Yang S.P."/>
            <person name="Yorke J.A."/>
            <person name="Yoshida K."/>
            <person name="Zdobnov E."/>
            <person name="Zhang P."/>
            <person name="Zhang Y."/>
            <person name="Zimin A.V."/>
            <person name="Baldwin J."/>
            <person name="Abdouelleil A."/>
            <person name="Abdulkadir J."/>
            <person name="Abebe A."/>
            <person name="Abera B."/>
            <person name="Abreu J."/>
            <person name="Acer S.C."/>
            <person name="Aftuck L."/>
            <person name="Alexander A."/>
            <person name="An P."/>
            <person name="Anderson E."/>
            <person name="Anderson S."/>
            <person name="Arachi H."/>
            <person name="Azer M."/>
            <person name="Bachantsang P."/>
            <person name="Barry A."/>
            <person name="Bayul T."/>
            <person name="Berlin A."/>
            <person name="Bessette D."/>
            <person name="Bloom T."/>
            <person name="Blye J."/>
            <person name="Boguslavskiy L."/>
            <person name="Bonnet C."/>
            <person name="Boukhgalter B."/>
            <person name="Bourzgui I."/>
            <person name="Brown A."/>
            <person name="Cahill P."/>
            <person name="Channer S."/>
            <person name="Cheshatsang Y."/>
            <person name="Chuda L."/>
            <person name="Citroen M."/>
            <person name="Collymore A."/>
            <person name="Cooke P."/>
            <person name="Costello M."/>
            <person name="D'Aco K."/>
            <person name="Daza R."/>
            <person name="De Haan G."/>
            <person name="DeGray S."/>
            <person name="DeMaso C."/>
            <person name="Dhargay N."/>
            <person name="Dooley K."/>
            <person name="Dooley E."/>
            <person name="Doricent M."/>
            <person name="Dorje P."/>
            <person name="Dorjee K."/>
            <person name="Dupes A."/>
            <person name="Elong R."/>
            <person name="Falk J."/>
            <person name="Farina A."/>
            <person name="Faro S."/>
            <person name="Ferguson D."/>
            <person name="Fisher S."/>
            <person name="Foley C.D."/>
            <person name="Franke A."/>
            <person name="Friedrich D."/>
            <person name="Gadbois L."/>
            <person name="Gearin G."/>
            <person name="Gearin C.R."/>
            <person name="Giannoukos G."/>
            <person name="Goode T."/>
            <person name="Graham J."/>
            <person name="Grandbois E."/>
            <person name="Grewal S."/>
            <person name="Gyaltsen K."/>
            <person name="Hafez N."/>
            <person name="Hagos B."/>
            <person name="Hall J."/>
            <person name="Henson C."/>
            <person name="Hollinger A."/>
            <person name="Honan T."/>
            <person name="Huard M.D."/>
            <person name="Hughes L."/>
            <person name="Hurhula B."/>
            <person name="Husby M.E."/>
            <person name="Kamat A."/>
            <person name="Kanga B."/>
            <person name="Kashin S."/>
            <person name="Khazanovich D."/>
            <person name="Kisner P."/>
            <person name="Lance K."/>
            <person name="Lara M."/>
            <person name="Lee W."/>
            <person name="Lennon N."/>
            <person name="Letendre F."/>
            <person name="LeVine R."/>
            <person name="Lipovsky A."/>
            <person name="Liu X."/>
            <person name="Liu J."/>
            <person name="Liu S."/>
            <person name="Lokyitsang T."/>
            <person name="Lokyitsang Y."/>
            <person name="Lubonja R."/>
            <person name="Lui A."/>
            <person name="MacDonald P."/>
            <person name="Magnisalis V."/>
            <person name="Maru K."/>
            <person name="Matthews C."/>
            <person name="McCusker W."/>
            <person name="McDonough S."/>
            <person name="Mehta T."/>
            <person name="Meldrim J."/>
            <person name="Meneus L."/>
            <person name="Mihai O."/>
            <person name="Mihalev A."/>
            <person name="Mihova T."/>
            <person name="Mittelman R."/>
            <person name="Mlenga V."/>
            <person name="Montmayeur A."/>
            <person name="Mulrain L."/>
            <person name="Navidi A."/>
            <person name="Naylor J."/>
            <person name="Negash T."/>
            <person name="Nguyen T."/>
            <person name="Nguyen N."/>
            <person name="Nicol R."/>
            <person name="Norbu C."/>
            <person name="Norbu N."/>
            <person name="Novod N."/>
            <person name="O'Neill B."/>
            <person name="Osman S."/>
            <person name="Markiewicz E."/>
            <person name="Oyono O.L."/>
            <person name="Patti C."/>
            <person name="Phunkhang P."/>
            <person name="Pierre F."/>
            <person name="Priest M."/>
            <person name="Raghuraman S."/>
            <person name="Rege F."/>
            <person name="Reyes R."/>
            <person name="Rise C."/>
            <person name="Rogov P."/>
            <person name="Ross K."/>
            <person name="Ryan E."/>
            <person name="Settipalli S."/>
            <person name="Shea T."/>
            <person name="Sherpa N."/>
            <person name="Shi L."/>
            <person name="Shih D."/>
            <person name="Sparrow T."/>
            <person name="Spaulding J."/>
            <person name="Stalker J."/>
            <person name="Stange-Thomann N."/>
            <person name="Stavropoulos S."/>
            <person name="Stone C."/>
            <person name="Strader C."/>
            <person name="Tesfaye S."/>
            <person name="Thomson T."/>
            <person name="Thoulutsang Y."/>
            <person name="Thoulutsang D."/>
            <person name="Topham K."/>
            <person name="Topping I."/>
            <person name="Tsamla T."/>
            <person name="Vassiliev H."/>
            <person name="Vo A."/>
            <person name="Wangchuk T."/>
            <person name="Wangdi T."/>
            <person name="Weiand M."/>
            <person name="Wilkinson J."/>
            <person name="Wilson A."/>
            <person name="Yadav S."/>
            <person name="Young G."/>
            <person name="Yu Q."/>
            <person name="Zembek L."/>
            <person name="Zhong D."/>
            <person name="Zimmer A."/>
            <person name="Zwirko Z."/>
            <person name="Jaffe D.B."/>
            <person name="Alvarez P."/>
            <person name="Brockman W."/>
            <person name="Butler J."/>
            <person name="Chin C."/>
            <person name="Gnerre S."/>
            <person name="Grabherr M."/>
            <person name="Kleber M."/>
            <person name="Mauceli E."/>
            <person name="MacCallum I."/>
        </authorList>
    </citation>
    <scope>NUCLEOTIDE SEQUENCE [LARGE SCALE GENOMIC DNA]</scope>
    <source>
        <strain evidence="2">Tai18E2 / Tucson 14021-0261.01</strain>
    </source>
</reference>
<dbReference type="GO" id="GO:0019005">
    <property type="term" value="C:SCF ubiquitin ligase complex"/>
    <property type="evidence" value="ECO:0007669"/>
    <property type="project" value="TreeGrafter"/>
</dbReference>
<dbReference type="KEGG" id="dya:Dyak_GE27987"/>
<dbReference type="InterPro" id="IPR032675">
    <property type="entry name" value="LRR_dom_sf"/>
</dbReference>
<protein>
    <recommendedName>
        <fullName evidence="3">F-box domain-containing protein</fullName>
    </recommendedName>
</protein>
<evidence type="ECO:0000313" key="2">
    <source>
        <dbReference type="Proteomes" id="UP000002282"/>
    </source>
</evidence>
<dbReference type="GO" id="GO:0031146">
    <property type="term" value="P:SCF-dependent proteasomal ubiquitin-dependent protein catabolic process"/>
    <property type="evidence" value="ECO:0007669"/>
    <property type="project" value="TreeGrafter"/>
</dbReference>
<dbReference type="OrthoDB" id="7870723at2759"/>
<gene>
    <name evidence="1" type="primary">Dyak\GE27987</name>
    <name evidence="1" type="synonym">GE27987</name>
    <name evidence="1" type="ORF">Dyak_GE27987</name>
</gene>
<evidence type="ECO:0000313" key="1">
    <source>
        <dbReference type="EMBL" id="KRK01700.1"/>
    </source>
</evidence>
<organism evidence="1 2">
    <name type="scientific">Drosophila yakuba</name>
    <name type="common">Fruit fly</name>
    <dbReference type="NCBI Taxonomy" id="7245"/>
    <lineage>
        <taxon>Eukaryota</taxon>
        <taxon>Metazoa</taxon>
        <taxon>Ecdysozoa</taxon>
        <taxon>Arthropoda</taxon>
        <taxon>Hexapoda</taxon>
        <taxon>Insecta</taxon>
        <taxon>Pterygota</taxon>
        <taxon>Neoptera</taxon>
        <taxon>Endopterygota</taxon>
        <taxon>Diptera</taxon>
        <taxon>Brachycera</taxon>
        <taxon>Muscomorpha</taxon>
        <taxon>Ephydroidea</taxon>
        <taxon>Drosophilidae</taxon>
        <taxon>Drosophila</taxon>
        <taxon>Sophophora</taxon>
    </lineage>
</organism>
<dbReference type="PANTHER" id="PTHR13318:SF95">
    <property type="entry name" value="F-BOX PROTEIN YLR352W"/>
    <property type="match status" value="1"/>
</dbReference>
<keyword evidence="2" id="KW-1185">Reference proteome</keyword>
<name>A0A0R1E2C4_DROYA</name>
<dbReference type="SMR" id="A0A0R1E2C4"/>
<dbReference type="EMBL" id="CM000159">
    <property type="protein sequence ID" value="KRK01700.1"/>
    <property type="molecule type" value="Genomic_DNA"/>
</dbReference>
<reference evidence="1 2" key="2">
    <citation type="journal article" date="2007" name="PLoS Biol.">
        <title>Principles of genome evolution in the Drosophila melanogaster species group.</title>
        <authorList>
            <person name="Ranz J.M."/>
            <person name="Maurin D."/>
            <person name="Chan Y.S."/>
            <person name="von Grotthuss M."/>
            <person name="Hillier L.W."/>
            <person name="Roote J."/>
            <person name="Ashburner M."/>
            <person name="Bergman C.M."/>
        </authorList>
    </citation>
    <scope>NUCLEOTIDE SEQUENCE [LARGE SCALE GENOMIC DNA]</scope>
    <source>
        <strain evidence="2">Tai18E2 / Tucson 14021-0261.01</strain>
    </source>
</reference>
<dbReference type="Proteomes" id="UP000002282">
    <property type="component" value="Chromosome 3L"/>
</dbReference>
<dbReference type="PANTHER" id="PTHR13318">
    <property type="entry name" value="PARTNER OF PAIRED, ISOFORM B-RELATED"/>
    <property type="match status" value="1"/>
</dbReference>